<proteinExistence type="predicted"/>
<evidence type="ECO:0000313" key="3">
    <source>
        <dbReference type="Proteomes" id="UP000254060"/>
    </source>
</evidence>
<name>A0A377FRL0_9BACL</name>
<protein>
    <submittedName>
        <fullName evidence="2">Helix-turn-helix domain</fullName>
    </submittedName>
</protein>
<dbReference type="OrthoDB" id="8895516at2"/>
<accession>A0A377FRL0</accession>
<sequence>MDGKNAPYRGYGDRIRILRERAGISIEALAERIGVAPYFVRRTELSEVYPTMPYIEALAEALKIDANYLARHIWTGESLKVLMKGKVPELEQMKLAYDEAMHGKSTEDMQHELEARMRIFDLMHEEELRRIFAEDEEPTSHHALEALVDAVLDLGRAQDTSHRIVPFARYVDRLVPEQFTDNSFQYAEFGLSDKSYKLQ</sequence>
<feature type="domain" description="HTH cro/C1-type" evidence="1">
    <location>
        <begin position="15"/>
        <end position="69"/>
    </location>
</feature>
<evidence type="ECO:0000313" key="2">
    <source>
        <dbReference type="EMBL" id="STO07460.1"/>
    </source>
</evidence>
<reference evidence="2 3" key="1">
    <citation type="submission" date="2018-06" db="EMBL/GenBank/DDBJ databases">
        <authorList>
            <consortium name="Pathogen Informatics"/>
            <person name="Doyle S."/>
        </authorList>
    </citation>
    <scope>NUCLEOTIDE SEQUENCE [LARGE SCALE GENOMIC DNA]</scope>
    <source>
        <strain evidence="2 3">NCTC13163</strain>
    </source>
</reference>
<evidence type="ECO:0000259" key="1">
    <source>
        <dbReference type="PROSITE" id="PS50943"/>
    </source>
</evidence>
<dbReference type="GO" id="GO:0003677">
    <property type="term" value="F:DNA binding"/>
    <property type="evidence" value="ECO:0007669"/>
    <property type="project" value="InterPro"/>
</dbReference>
<dbReference type="SUPFAM" id="SSF47413">
    <property type="entry name" value="lambda repressor-like DNA-binding domains"/>
    <property type="match status" value="1"/>
</dbReference>
<dbReference type="EMBL" id="UGGP01000001">
    <property type="protein sequence ID" value="STO07460.1"/>
    <property type="molecule type" value="Genomic_DNA"/>
</dbReference>
<organism evidence="2 3">
    <name type="scientific">Exiguobacterium aurantiacum</name>
    <dbReference type="NCBI Taxonomy" id="33987"/>
    <lineage>
        <taxon>Bacteria</taxon>
        <taxon>Bacillati</taxon>
        <taxon>Bacillota</taxon>
        <taxon>Bacilli</taxon>
        <taxon>Bacillales</taxon>
        <taxon>Bacillales Family XII. Incertae Sedis</taxon>
        <taxon>Exiguobacterium</taxon>
    </lineage>
</organism>
<dbReference type="STRING" id="1397694.GCA_000702585_01321"/>
<dbReference type="Proteomes" id="UP000254060">
    <property type="component" value="Unassembled WGS sequence"/>
</dbReference>
<dbReference type="RefSeq" id="WP_024370517.1">
    <property type="nucleotide sequence ID" value="NZ_UGGP01000001.1"/>
</dbReference>
<dbReference type="AlphaFoldDB" id="A0A377FRL0"/>
<dbReference type="Pfam" id="PF13560">
    <property type="entry name" value="HTH_31"/>
    <property type="match status" value="1"/>
</dbReference>
<dbReference type="CDD" id="cd00093">
    <property type="entry name" value="HTH_XRE"/>
    <property type="match status" value="1"/>
</dbReference>
<dbReference type="PROSITE" id="PS50943">
    <property type="entry name" value="HTH_CROC1"/>
    <property type="match status" value="1"/>
</dbReference>
<dbReference type="SMART" id="SM00530">
    <property type="entry name" value="HTH_XRE"/>
    <property type="match status" value="1"/>
</dbReference>
<gene>
    <name evidence="2" type="ORF">NCTC13163_00807</name>
</gene>
<dbReference type="InterPro" id="IPR001387">
    <property type="entry name" value="Cro/C1-type_HTH"/>
</dbReference>
<dbReference type="InterPro" id="IPR010982">
    <property type="entry name" value="Lambda_DNA-bd_dom_sf"/>
</dbReference>
<dbReference type="Gene3D" id="1.10.260.40">
    <property type="entry name" value="lambda repressor-like DNA-binding domains"/>
    <property type="match status" value="1"/>
</dbReference>